<dbReference type="Proteomes" id="UP000327044">
    <property type="component" value="Unassembled WGS sequence"/>
</dbReference>
<evidence type="ECO:0000313" key="3">
    <source>
        <dbReference type="EMBL" id="KAB0790658.1"/>
    </source>
</evidence>
<dbReference type="PANTHER" id="PTHR48081:SF33">
    <property type="entry name" value="KYNURENINE FORMAMIDASE"/>
    <property type="match status" value="1"/>
</dbReference>
<dbReference type="AlphaFoldDB" id="A0A1Y1MBD2"/>
<dbReference type="SUPFAM" id="SSF53474">
    <property type="entry name" value="alpha/beta-Hydrolases"/>
    <property type="match status" value="1"/>
</dbReference>
<name>A0A1Y1MBD2_PHOPY</name>
<dbReference type="PANTHER" id="PTHR48081">
    <property type="entry name" value="AB HYDROLASE SUPERFAMILY PROTEIN C4A8.06C"/>
    <property type="match status" value="1"/>
</dbReference>
<keyword evidence="4" id="KW-1185">Reference proteome</keyword>
<dbReference type="InParanoid" id="A0A1Y1MBD2"/>
<keyword evidence="1" id="KW-0378">Hydrolase</keyword>
<evidence type="ECO:0000256" key="1">
    <source>
        <dbReference type="ARBA" id="ARBA00022801"/>
    </source>
</evidence>
<dbReference type="EMBL" id="GEZM01035656">
    <property type="protein sequence ID" value="JAV83139.1"/>
    <property type="molecule type" value="Transcribed_RNA"/>
</dbReference>
<dbReference type="OrthoDB" id="433474at2759"/>
<dbReference type="InterPro" id="IPR050300">
    <property type="entry name" value="GDXG_lipolytic_enzyme"/>
</dbReference>
<evidence type="ECO:0000313" key="2">
    <source>
        <dbReference type="EMBL" id="JAV83139.1"/>
    </source>
</evidence>
<dbReference type="EMBL" id="VVIM01000943">
    <property type="protein sequence ID" value="KAB0790658.1"/>
    <property type="molecule type" value="Genomic_DNA"/>
</dbReference>
<dbReference type="InterPro" id="IPR029058">
    <property type="entry name" value="AB_hydrolase_fold"/>
</dbReference>
<accession>A0A1Y1MBD2</accession>
<reference evidence="3 4" key="2">
    <citation type="journal article" date="2018" name="Elife">
        <title>Firefly genomes illuminate parallel origins of bioluminescence in beetles.</title>
        <authorList>
            <person name="Fallon T.R."/>
            <person name="Lower S.E."/>
            <person name="Chang C.H."/>
            <person name="Bessho-Uehara M."/>
            <person name="Martin G.J."/>
            <person name="Bewick A.J."/>
            <person name="Behringer M."/>
            <person name="Debat H.J."/>
            <person name="Wong I."/>
            <person name="Day J.C."/>
            <person name="Suvorov A."/>
            <person name="Silva C.J."/>
            <person name="Stanger-Hall K.F."/>
            <person name="Hall D.W."/>
            <person name="Schmitz R.J."/>
            <person name="Nelson D.R."/>
            <person name="Lewis S.M."/>
            <person name="Shigenobu S."/>
            <person name="Bybee S.M."/>
            <person name="Larracuente A.M."/>
            <person name="Oba Y."/>
            <person name="Weng J.K."/>
        </authorList>
    </citation>
    <scope>NUCLEOTIDE SEQUENCE [LARGE SCALE GENOMIC DNA]</scope>
    <source>
        <strain evidence="3">1611_PpyrPB1</strain>
        <tissue evidence="3">Whole body</tissue>
    </source>
</reference>
<proteinExistence type="predicted"/>
<gene>
    <name evidence="3" type="ORF">PPYR_14911</name>
</gene>
<sequence length="288" mass="32802">MNRCDELEWLFSPSRWSRRYRAEEIVQKHIEFITKASYLARKYVPCQLNIPYGSTDKEKLDIFGTNLPSDSPIVIYVHGGDYWQELGREISSYIVAPLYKNEFKVIILGYTLSPEASLHQIQEQISRAFLKCVDYANSLGSRSLYVCSHSGGCQLVASIFQSSFSTIPSDSANILKGVIFISGIYDLIPLTKTRANETLQLDLAGARKLSPLYQPFHASEGIIFFVIVGENESPAFVEQSEAFYRKLKGLGYKSEFIVVKEVDHFDIAEQLNEENYEIVRLIVSMEDY</sequence>
<dbReference type="FunCoup" id="A0A1Y1MBD2">
    <property type="interactions" value="242"/>
</dbReference>
<dbReference type="GO" id="GO:0004061">
    <property type="term" value="F:arylformamidase activity"/>
    <property type="evidence" value="ECO:0007669"/>
    <property type="project" value="TreeGrafter"/>
</dbReference>
<organism evidence="2">
    <name type="scientific">Photinus pyralis</name>
    <name type="common">Common eastern firefly</name>
    <name type="synonym">Lampyris pyralis</name>
    <dbReference type="NCBI Taxonomy" id="7054"/>
    <lineage>
        <taxon>Eukaryota</taxon>
        <taxon>Metazoa</taxon>
        <taxon>Ecdysozoa</taxon>
        <taxon>Arthropoda</taxon>
        <taxon>Hexapoda</taxon>
        <taxon>Insecta</taxon>
        <taxon>Pterygota</taxon>
        <taxon>Neoptera</taxon>
        <taxon>Endopterygota</taxon>
        <taxon>Coleoptera</taxon>
        <taxon>Polyphaga</taxon>
        <taxon>Elateriformia</taxon>
        <taxon>Elateroidea</taxon>
        <taxon>Lampyridae</taxon>
        <taxon>Lampyrinae</taxon>
        <taxon>Photinus</taxon>
    </lineage>
</organism>
<evidence type="ECO:0000313" key="4">
    <source>
        <dbReference type="Proteomes" id="UP000327044"/>
    </source>
</evidence>
<evidence type="ECO:0008006" key="5">
    <source>
        <dbReference type="Google" id="ProtNLM"/>
    </source>
</evidence>
<dbReference type="Gene3D" id="3.40.50.1820">
    <property type="entry name" value="alpha/beta hydrolase"/>
    <property type="match status" value="1"/>
</dbReference>
<reference evidence="2" key="1">
    <citation type="journal article" date="2016" name="Sci. Rep.">
        <title>Molecular characterization of firefly nuptial gifts: a multi-omics approach sheds light on postcopulatory sexual selection.</title>
        <authorList>
            <person name="Al-Wathiqui N."/>
            <person name="Fallon T.R."/>
            <person name="South A."/>
            <person name="Weng J.K."/>
            <person name="Lewis S.M."/>
        </authorList>
    </citation>
    <scope>NUCLEOTIDE SEQUENCE</scope>
</reference>
<protein>
    <recommendedName>
        <fullName evidence="5">Alpha/beta hydrolase fold-3 domain-containing protein</fullName>
    </recommendedName>
</protein>
<reference evidence="3" key="3">
    <citation type="submission" date="2019-08" db="EMBL/GenBank/DDBJ databases">
        <authorList>
            <consortium name="Photinus pyralis genome working group"/>
            <person name="Fallon T.R."/>
            <person name="Sander Lower S.E."/>
            <person name="Weng J.-K."/>
        </authorList>
    </citation>
    <scope>NUCLEOTIDE SEQUENCE</scope>
    <source>
        <strain evidence="3">1611_PpyrPB1</strain>
        <tissue evidence="3">Whole body</tissue>
    </source>
</reference>